<feature type="domain" description="Glycoside hydrolase family 9" evidence="11">
    <location>
        <begin position="15"/>
        <end position="190"/>
    </location>
</feature>
<keyword evidence="5 8" id="KW-0119">Carbohydrate metabolism</keyword>
<dbReference type="Gene3D" id="1.50.10.10">
    <property type="match status" value="3"/>
</dbReference>
<keyword evidence="7 8" id="KW-0624">Polysaccharide degradation</keyword>
<keyword evidence="13" id="KW-1185">Reference proteome</keyword>
<dbReference type="PROSITE" id="PS00698">
    <property type="entry name" value="GH9_3"/>
    <property type="match status" value="1"/>
</dbReference>
<dbReference type="InterPro" id="IPR008928">
    <property type="entry name" value="6-hairpin_glycosidase_sf"/>
</dbReference>
<keyword evidence="3 8" id="KW-0378">Hydrolase</keyword>
<dbReference type="SUPFAM" id="SSF48208">
    <property type="entry name" value="Six-hairpin glycosidases"/>
    <property type="match status" value="2"/>
</dbReference>
<evidence type="ECO:0000256" key="6">
    <source>
        <dbReference type="ARBA" id="ARBA00023295"/>
    </source>
</evidence>
<evidence type="ECO:0000256" key="7">
    <source>
        <dbReference type="ARBA" id="ARBA00023326"/>
    </source>
</evidence>
<evidence type="ECO:0000313" key="13">
    <source>
        <dbReference type="Proteomes" id="UP000762676"/>
    </source>
</evidence>
<organism evidence="12 13">
    <name type="scientific">Elysia marginata</name>
    <dbReference type="NCBI Taxonomy" id="1093978"/>
    <lineage>
        <taxon>Eukaryota</taxon>
        <taxon>Metazoa</taxon>
        <taxon>Spiralia</taxon>
        <taxon>Lophotrochozoa</taxon>
        <taxon>Mollusca</taxon>
        <taxon>Gastropoda</taxon>
        <taxon>Heterobranchia</taxon>
        <taxon>Euthyneura</taxon>
        <taxon>Panpulmonata</taxon>
        <taxon>Sacoglossa</taxon>
        <taxon>Placobranchoidea</taxon>
        <taxon>Plakobranchidae</taxon>
        <taxon>Elysia</taxon>
    </lineage>
</organism>
<comment type="similarity">
    <text evidence="2 8 9">Belongs to the glycosyl hydrolase 9 (cellulase E) family.</text>
</comment>
<dbReference type="GO" id="GO:0030245">
    <property type="term" value="P:cellulose catabolic process"/>
    <property type="evidence" value="ECO:0007669"/>
    <property type="project" value="UniProtKB-KW"/>
</dbReference>
<keyword evidence="6 8" id="KW-0326">Glycosidase</keyword>
<protein>
    <recommendedName>
        <fullName evidence="9">Endoglucanase</fullName>
        <ecNumber evidence="9">3.2.1.4</ecNumber>
    </recommendedName>
</protein>
<dbReference type="AlphaFoldDB" id="A0AAV4FBP0"/>
<evidence type="ECO:0000256" key="3">
    <source>
        <dbReference type="ARBA" id="ARBA00022801"/>
    </source>
</evidence>
<evidence type="ECO:0000256" key="2">
    <source>
        <dbReference type="ARBA" id="ARBA00007072"/>
    </source>
</evidence>
<evidence type="ECO:0000256" key="8">
    <source>
        <dbReference type="PROSITE-ProRule" id="PRU10060"/>
    </source>
</evidence>
<dbReference type="GO" id="GO:0008810">
    <property type="term" value="F:cellulase activity"/>
    <property type="evidence" value="ECO:0007669"/>
    <property type="project" value="UniProtKB-EC"/>
</dbReference>
<evidence type="ECO:0000256" key="1">
    <source>
        <dbReference type="ARBA" id="ARBA00000966"/>
    </source>
</evidence>
<comment type="caution">
    <text evidence="12">The sequence shown here is derived from an EMBL/GenBank/DDBJ whole genome shotgun (WGS) entry which is preliminary data.</text>
</comment>
<evidence type="ECO:0000256" key="9">
    <source>
        <dbReference type="RuleBase" id="RU361166"/>
    </source>
</evidence>
<feature type="region of interest" description="Disordered" evidence="10">
    <location>
        <begin position="295"/>
        <end position="317"/>
    </location>
</feature>
<comment type="catalytic activity">
    <reaction evidence="1 9">
        <text>Endohydrolysis of (1-&gt;4)-beta-D-glucosidic linkages in cellulose, lichenin and cereal beta-D-glucans.</text>
        <dbReference type="EC" id="3.2.1.4"/>
    </reaction>
</comment>
<dbReference type="InterPro" id="IPR012341">
    <property type="entry name" value="6hp_glycosidase-like_sf"/>
</dbReference>
<keyword evidence="4 9" id="KW-0136">Cellulose degradation</keyword>
<evidence type="ECO:0000256" key="5">
    <source>
        <dbReference type="ARBA" id="ARBA00023277"/>
    </source>
</evidence>
<name>A0AAV4FBP0_9GAST</name>
<sequence length="386" mass="41817">MTLSLWSTRPTDHCSFKAGYQQAGQLNQMYDMIKWPLDYFLKAWDPTKKVLTAQVGDGGADHAFWGRPEDMTMNRPCKQISTSNKGSDIAGETAAALAASYIAFKDKGDDQYATQLLQAAESLYLFAKTNRGVFSGSAAYYGSSGDQDEMCEAAVWLYRATGNNDYLNDAKSFVETAWGWALSWDDKKVACQGSDIAGETAAALAASYIAFKDKGDDQYATQLLQAAESLYLFAKTNRYAGNAAFMALLAAEAGIEPQTYRQWAAEQINYLLGDNNHNGGCFSYEIGYGNKYPEQPHHRGASCPDRPAPCGSGQLNADAPSPQILQGALVGGPDASDNYNDRRTDYVQNEVATDYNSGFQGALAGINSLLASGDMPATNNKCPCKN</sequence>
<reference evidence="12 13" key="1">
    <citation type="journal article" date="2021" name="Elife">
        <title>Chloroplast acquisition without the gene transfer in kleptoplastic sea slugs, Plakobranchus ocellatus.</title>
        <authorList>
            <person name="Maeda T."/>
            <person name="Takahashi S."/>
            <person name="Yoshida T."/>
            <person name="Shimamura S."/>
            <person name="Takaki Y."/>
            <person name="Nagai Y."/>
            <person name="Toyoda A."/>
            <person name="Suzuki Y."/>
            <person name="Arimoto A."/>
            <person name="Ishii H."/>
            <person name="Satoh N."/>
            <person name="Nishiyama T."/>
            <person name="Hasebe M."/>
            <person name="Maruyama T."/>
            <person name="Minagawa J."/>
            <person name="Obokata J."/>
            <person name="Shigenobu S."/>
        </authorList>
    </citation>
    <scope>NUCLEOTIDE SEQUENCE [LARGE SCALE GENOMIC DNA]</scope>
</reference>
<evidence type="ECO:0000313" key="12">
    <source>
        <dbReference type="EMBL" id="GFR70504.1"/>
    </source>
</evidence>
<evidence type="ECO:0000256" key="10">
    <source>
        <dbReference type="SAM" id="MobiDB-lite"/>
    </source>
</evidence>
<feature type="domain" description="Glycoside hydrolase family 9" evidence="11">
    <location>
        <begin position="236"/>
        <end position="363"/>
    </location>
</feature>
<feature type="active site" evidence="8">
    <location>
        <position position="350"/>
    </location>
</feature>
<feature type="active site" evidence="8">
    <location>
        <position position="341"/>
    </location>
</feature>
<proteinExistence type="inferred from homology"/>
<evidence type="ECO:0000256" key="4">
    <source>
        <dbReference type="ARBA" id="ARBA00023001"/>
    </source>
</evidence>
<dbReference type="InterPro" id="IPR001701">
    <property type="entry name" value="Glyco_hydro_9"/>
</dbReference>
<dbReference type="EMBL" id="BMAT01000656">
    <property type="protein sequence ID" value="GFR70504.1"/>
    <property type="molecule type" value="Genomic_DNA"/>
</dbReference>
<dbReference type="Pfam" id="PF00759">
    <property type="entry name" value="Glyco_hydro_9"/>
    <property type="match status" value="2"/>
</dbReference>
<accession>A0AAV4FBP0</accession>
<dbReference type="EC" id="3.2.1.4" evidence="9"/>
<gene>
    <name evidence="12" type="ORF">ElyMa_000330400</name>
</gene>
<evidence type="ECO:0000259" key="11">
    <source>
        <dbReference type="Pfam" id="PF00759"/>
    </source>
</evidence>
<dbReference type="PANTHER" id="PTHR22298">
    <property type="entry name" value="ENDO-1,4-BETA-GLUCANASE"/>
    <property type="match status" value="1"/>
</dbReference>
<dbReference type="InterPro" id="IPR033126">
    <property type="entry name" value="Glyco_hydro_9_Asp/Glu_AS"/>
</dbReference>
<dbReference type="Proteomes" id="UP000762676">
    <property type="component" value="Unassembled WGS sequence"/>
</dbReference>